<dbReference type="SUPFAM" id="SSF49785">
    <property type="entry name" value="Galactose-binding domain-like"/>
    <property type="match status" value="1"/>
</dbReference>
<keyword evidence="4" id="KW-0378">Hydrolase</keyword>
<comment type="caution">
    <text evidence="4">The sequence shown here is derived from an EMBL/GenBank/DDBJ whole genome shotgun (WGS) entry which is preliminary data.</text>
</comment>
<accession>A0A3E2X254</accession>
<dbReference type="PANTHER" id="PTHR42732:SF2">
    <property type="entry name" value="BETA-MANNOSIDASE"/>
    <property type="match status" value="1"/>
</dbReference>
<feature type="domain" description="Glycoside hydrolase family 2 catalytic" evidence="2">
    <location>
        <begin position="348"/>
        <end position="488"/>
    </location>
</feature>
<evidence type="ECO:0000313" key="5">
    <source>
        <dbReference type="Proteomes" id="UP000261111"/>
    </source>
</evidence>
<sequence length="608" mass="70269">MKQLYTKWGKELDREHVLEEYPRPLMVRDSYINLNGEWECAFTKAFSMPSEYNGHILVPFSPECVLSGVGRQLQPDEYLWYRRTFEMPQPDDCRVSEETKTGRKAGRRLLHFGAVDQSCVVFINGRRAARHTGGYLPFEADITTYLKPGENEIVLAVKDLSDTSYHARGKQKLDRGGMFYTAQSGIWQTVWMEDVPEQYILSIHAEPDFDGKKVRITVEANADIPVEIRVRKPGLYSSPMCAPGDVTDWGIQEIQDWGSARGMPGAGIEVSLPEVCPWTCEEPFLYYFTVELGEDRAESYFAMRTFTIEPDQTGVPRICLNHKVQFQKGVLDQGYWPDGLYTAPSDEAFIFDIQSMKDMGFNMIRKHIKIEPQRWYYHCDRLGMVVWQDMVNGGGKYKPWFVTYAATILSWRNRKIRDVYTRLLARERKEGRLEFIKEMKETAERLKGHPSIAVWVIFNEGWGQFQTADMTQILRKSDPTRLIDQASGWFDQGGGDIQSLHNYFFKLRIKPEERRAVVLSEYGGYSMRQEGHSACLTQYGYGIYTDRGKLNRAYKKLEKEVEALIPEGLCASVYTQLSDVEEEVNGVFTYDREVRKIGDALYKCRTYL</sequence>
<dbReference type="InterPro" id="IPR036156">
    <property type="entry name" value="Beta-gal/glucu_dom_sf"/>
</dbReference>
<gene>
    <name evidence="4" type="ORF">DWX41_00955</name>
</gene>
<name>A0A3E2X254_9FIRM</name>
<dbReference type="Gene3D" id="3.20.20.80">
    <property type="entry name" value="Glycosidases"/>
    <property type="match status" value="1"/>
</dbReference>
<dbReference type="Pfam" id="PF02837">
    <property type="entry name" value="Glyco_hydro_2_N"/>
    <property type="match status" value="1"/>
</dbReference>
<reference evidence="4 5" key="1">
    <citation type="submission" date="2018-08" db="EMBL/GenBank/DDBJ databases">
        <title>A genome reference for cultivated species of the human gut microbiota.</title>
        <authorList>
            <person name="Zou Y."/>
            <person name="Xue W."/>
            <person name="Luo G."/>
        </authorList>
    </citation>
    <scope>NUCLEOTIDE SEQUENCE [LARGE SCALE GENOMIC DNA]</scope>
    <source>
        <strain evidence="4 5">AF19-21</strain>
    </source>
</reference>
<evidence type="ECO:0000256" key="1">
    <source>
        <dbReference type="ARBA" id="ARBA00007401"/>
    </source>
</evidence>
<dbReference type="GeneID" id="93336200"/>
<dbReference type="SUPFAM" id="SSF49303">
    <property type="entry name" value="beta-Galactosidase/glucuronidase domain"/>
    <property type="match status" value="1"/>
</dbReference>
<dbReference type="SUPFAM" id="SSF51445">
    <property type="entry name" value="(Trans)glycosidases"/>
    <property type="match status" value="1"/>
</dbReference>
<comment type="similarity">
    <text evidence="1">Belongs to the glycosyl hydrolase 2 family.</text>
</comment>
<protein>
    <submittedName>
        <fullName evidence="4">Glycoside hydrolase family 2</fullName>
    </submittedName>
</protein>
<dbReference type="InterPro" id="IPR006103">
    <property type="entry name" value="Glyco_hydro_2_cat"/>
</dbReference>
<dbReference type="RefSeq" id="WP_025653674.1">
    <property type="nucleotide sequence ID" value="NZ_QVIA01000001.1"/>
</dbReference>
<dbReference type="Pfam" id="PF02836">
    <property type="entry name" value="Glyco_hydro_2_C"/>
    <property type="match status" value="1"/>
</dbReference>
<dbReference type="InterPro" id="IPR017853">
    <property type="entry name" value="GH"/>
</dbReference>
<dbReference type="PANTHER" id="PTHR42732">
    <property type="entry name" value="BETA-GALACTOSIDASE"/>
    <property type="match status" value="1"/>
</dbReference>
<dbReference type="InterPro" id="IPR006104">
    <property type="entry name" value="Glyco_hydro_2_N"/>
</dbReference>
<dbReference type="AlphaFoldDB" id="A0A3E2X254"/>
<dbReference type="GO" id="GO:0005975">
    <property type="term" value="P:carbohydrate metabolic process"/>
    <property type="evidence" value="ECO:0007669"/>
    <property type="project" value="InterPro"/>
</dbReference>
<evidence type="ECO:0000259" key="3">
    <source>
        <dbReference type="Pfam" id="PF02837"/>
    </source>
</evidence>
<dbReference type="Proteomes" id="UP000261111">
    <property type="component" value="Unassembled WGS sequence"/>
</dbReference>
<evidence type="ECO:0000259" key="2">
    <source>
        <dbReference type="Pfam" id="PF02836"/>
    </source>
</evidence>
<proteinExistence type="inferred from homology"/>
<evidence type="ECO:0000313" key="4">
    <source>
        <dbReference type="EMBL" id="RGC35590.1"/>
    </source>
</evidence>
<organism evidence="4 5">
    <name type="scientific">Hungatella hathewayi</name>
    <dbReference type="NCBI Taxonomy" id="154046"/>
    <lineage>
        <taxon>Bacteria</taxon>
        <taxon>Bacillati</taxon>
        <taxon>Bacillota</taxon>
        <taxon>Clostridia</taxon>
        <taxon>Lachnospirales</taxon>
        <taxon>Lachnospiraceae</taxon>
        <taxon>Hungatella</taxon>
    </lineage>
</organism>
<feature type="domain" description="Glycosyl hydrolases family 2 sugar binding" evidence="3">
    <location>
        <begin position="103"/>
        <end position="177"/>
    </location>
</feature>
<dbReference type="InterPro" id="IPR008979">
    <property type="entry name" value="Galactose-bd-like_sf"/>
</dbReference>
<dbReference type="Gene3D" id="2.60.120.260">
    <property type="entry name" value="Galactose-binding domain-like"/>
    <property type="match status" value="1"/>
</dbReference>
<dbReference type="InterPro" id="IPR051913">
    <property type="entry name" value="GH2_Domain-Containing"/>
</dbReference>
<dbReference type="EMBL" id="QVIA01000001">
    <property type="protein sequence ID" value="RGC35590.1"/>
    <property type="molecule type" value="Genomic_DNA"/>
</dbReference>
<dbReference type="GO" id="GO:0004553">
    <property type="term" value="F:hydrolase activity, hydrolyzing O-glycosyl compounds"/>
    <property type="evidence" value="ECO:0007669"/>
    <property type="project" value="InterPro"/>
</dbReference>